<dbReference type="Pfam" id="PF12728">
    <property type="entry name" value="HTH_17"/>
    <property type="match status" value="1"/>
</dbReference>
<name>A0ABM8GMQ4_9MICO</name>
<organism evidence="2 3">
    <name type="scientific">Frondihabitans sucicola</name>
    <dbReference type="NCBI Taxonomy" id="1268041"/>
    <lineage>
        <taxon>Bacteria</taxon>
        <taxon>Bacillati</taxon>
        <taxon>Actinomycetota</taxon>
        <taxon>Actinomycetes</taxon>
        <taxon>Micrococcales</taxon>
        <taxon>Microbacteriaceae</taxon>
        <taxon>Frondihabitans</taxon>
    </lineage>
</organism>
<protein>
    <recommendedName>
        <fullName evidence="1">Helix-turn-helix domain-containing protein</fullName>
    </recommendedName>
</protein>
<evidence type="ECO:0000313" key="2">
    <source>
        <dbReference type="EMBL" id="BDZ49719.1"/>
    </source>
</evidence>
<evidence type="ECO:0000259" key="1">
    <source>
        <dbReference type="Pfam" id="PF12728"/>
    </source>
</evidence>
<accession>A0ABM8GMQ4</accession>
<reference evidence="3" key="1">
    <citation type="journal article" date="2019" name="Int. J. Syst. Evol. Microbiol.">
        <title>The Global Catalogue of Microorganisms (GCM) 10K type strain sequencing project: providing services to taxonomists for standard genome sequencing and annotation.</title>
        <authorList>
            <consortium name="The Broad Institute Genomics Platform"/>
            <consortium name="The Broad Institute Genome Sequencing Center for Infectious Disease"/>
            <person name="Wu L."/>
            <person name="Ma J."/>
        </authorList>
    </citation>
    <scope>NUCLEOTIDE SEQUENCE [LARGE SCALE GENOMIC DNA]</scope>
    <source>
        <strain evidence="3">NBRC 108728</strain>
    </source>
</reference>
<dbReference type="Proteomes" id="UP001321486">
    <property type="component" value="Chromosome"/>
</dbReference>
<sequence>MVKRALDFIHIPTATGMLVCMPEESVAEFARREGVSPRRVRALIEQGAIPARRVGRQWLIDQSSAHRPAASRPLANRMRANLLAILSGDAPEGLSASERARLRRYLNELMHSPDPDRILSAWVREQALLKLQVAASDLADLAADERIVKSGFSDPRAEIAAAGQLEARVAKDDAAAIRREYLLRPSERPNVLLHLADERPPSPLPLGLLLVDLAHHDGVRERSRVVELLRKVDA</sequence>
<evidence type="ECO:0000313" key="3">
    <source>
        <dbReference type="Proteomes" id="UP001321486"/>
    </source>
</evidence>
<dbReference type="EMBL" id="AP027732">
    <property type="protein sequence ID" value="BDZ49719.1"/>
    <property type="molecule type" value="Genomic_DNA"/>
</dbReference>
<gene>
    <name evidence="2" type="ORF">GCM10025867_19600</name>
</gene>
<feature type="domain" description="Helix-turn-helix" evidence="1">
    <location>
        <begin position="25"/>
        <end position="63"/>
    </location>
</feature>
<proteinExistence type="predicted"/>
<dbReference type="InterPro" id="IPR041657">
    <property type="entry name" value="HTH_17"/>
</dbReference>
<keyword evidence="3" id="KW-1185">Reference proteome</keyword>